<protein>
    <submittedName>
        <fullName evidence="1">Uncharacterized protein</fullName>
    </submittedName>
</protein>
<proteinExistence type="predicted"/>
<dbReference type="EMBL" id="JAUZQC010000018">
    <property type="protein sequence ID" value="KAK5855550.1"/>
    <property type="molecule type" value="Genomic_DNA"/>
</dbReference>
<sequence>MRLGARKRGGMRRLEVPIHIQLKNNRKYNISVSPEAVEFPSSLGYRRSNDRNLLMMCWTKRSERTWF</sequence>
<evidence type="ECO:0000313" key="1">
    <source>
        <dbReference type="EMBL" id="KAK5855550.1"/>
    </source>
</evidence>
<evidence type="ECO:0000313" key="2">
    <source>
        <dbReference type="Proteomes" id="UP001346869"/>
    </source>
</evidence>
<organism evidence="1 2">
    <name type="scientific">Eleginops maclovinus</name>
    <name type="common">Patagonian blennie</name>
    <name type="synonym">Eleginus maclovinus</name>
    <dbReference type="NCBI Taxonomy" id="56733"/>
    <lineage>
        <taxon>Eukaryota</taxon>
        <taxon>Metazoa</taxon>
        <taxon>Chordata</taxon>
        <taxon>Craniata</taxon>
        <taxon>Vertebrata</taxon>
        <taxon>Euteleostomi</taxon>
        <taxon>Actinopterygii</taxon>
        <taxon>Neopterygii</taxon>
        <taxon>Teleostei</taxon>
        <taxon>Neoteleostei</taxon>
        <taxon>Acanthomorphata</taxon>
        <taxon>Eupercaria</taxon>
        <taxon>Perciformes</taxon>
        <taxon>Notothenioidei</taxon>
        <taxon>Eleginopidae</taxon>
        <taxon>Eleginops</taxon>
    </lineage>
</organism>
<dbReference type="AlphaFoldDB" id="A0AAN7X9L8"/>
<accession>A0AAN7X9L8</accession>
<comment type="caution">
    <text evidence="1">The sequence shown here is derived from an EMBL/GenBank/DDBJ whole genome shotgun (WGS) entry which is preliminary data.</text>
</comment>
<reference evidence="1 2" key="1">
    <citation type="journal article" date="2023" name="Genes (Basel)">
        <title>Chromosome-Level Genome Assembly and Circadian Gene Repertoire of the Patagonia Blennie Eleginops maclovinus-The Closest Ancestral Proxy of Antarctic Cryonotothenioids.</title>
        <authorList>
            <person name="Cheng C.C."/>
            <person name="Rivera-Colon A.G."/>
            <person name="Minhas B.F."/>
            <person name="Wilson L."/>
            <person name="Rayamajhi N."/>
            <person name="Vargas-Chacoff L."/>
            <person name="Catchen J.M."/>
        </authorList>
    </citation>
    <scope>NUCLEOTIDE SEQUENCE [LARGE SCALE GENOMIC DNA]</scope>
    <source>
        <strain evidence="1">JMC-PN-2008</strain>
    </source>
</reference>
<reference evidence="1 2" key="2">
    <citation type="journal article" date="2023" name="Mol. Biol. Evol.">
        <title>Genomics of Secondarily Temperate Adaptation in the Only Non-Antarctic Icefish.</title>
        <authorList>
            <person name="Rivera-Colon A.G."/>
            <person name="Rayamajhi N."/>
            <person name="Minhas B.F."/>
            <person name="Madrigal G."/>
            <person name="Bilyk K.T."/>
            <person name="Yoon V."/>
            <person name="Hune M."/>
            <person name="Gregory S."/>
            <person name="Cheng C.H.C."/>
            <person name="Catchen J.M."/>
        </authorList>
    </citation>
    <scope>NUCLEOTIDE SEQUENCE [LARGE SCALE GENOMIC DNA]</scope>
    <source>
        <strain evidence="1">JMC-PN-2008</strain>
    </source>
</reference>
<dbReference type="Proteomes" id="UP001346869">
    <property type="component" value="Unassembled WGS sequence"/>
</dbReference>
<name>A0AAN7X9L8_ELEMC</name>
<gene>
    <name evidence="1" type="ORF">PBY51_005646</name>
</gene>
<keyword evidence="2" id="KW-1185">Reference proteome</keyword>